<dbReference type="Pfam" id="PF03447">
    <property type="entry name" value="NAD_binding_3"/>
    <property type="match status" value="1"/>
</dbReference>
<feature type="region of interest" description="Disordered" evidence="24">
    <location>
        <begin position="772"/>
        <end position="792"/>
    </location>
</feature>
<dbReference type="FunFam" id="3.30.2130.10:FF:000001">
    <property type="entry name" value="Bifunctional aspartokinase/homoserine dehydrogenase"/>
    <property type="match status" value="1"/>
</dbReference>
<dbReference type="CDD" id="cd04922">
    <property type="entry name" value="ACT_AKi-HSDH-ThrA_2"/>
    <property type="match status" value="1"/>
</dbReference>
<comment type="caution">
    <text evidence="26">The sequence shown here is derived from an EMBL/GenBank/DDBJ whole genome shotgun (WGS) entry which is preliminary data.</text>
</comment>
<dbReference type="SUPFAM" id="SSF51735">
    <property type="entry name" value="NAD(P)-binding Rossmann-fold domains"/>
    <property type="match status" value="1"/>
</dbReference>
<dbReference type="EC" id="2.7.2.4" evidence="26"/>
<reference evidence="26 27" key="1">
    <citation type="journal article" date="2015" name="Plant Cell">
        <title>Oil accumulation by the oleaginous diatom Fistulifera solaris as revealed by the genome and transcriptome.</title>
        <authorList>
            <person name="Tanaka T."/>
            <person name="Maeda Y."/>
            <person name="Veluchamy A."/>
            <person name="Tanaka M."/>
            <person name="Abida H."/>
            <person name="Marechal E."/>
            <person name="Bowler C."/>
            <person name="Muto M."/>
            <person name="Sunaga Y."/>
            <person name="Tanaka M."/>
            <person name="Yoshino T."/>
            <person name="Taniguchi T."/>
            <person name="Fukuda Y."/>
            <person name="Nemoto M."/>
            <person name="Matsumoto M."/>
            <person name="Wong P.S."/>
            <person name="Aburatani S."/>
            <person name="Fujibuchi W."/>
        </authorList>
    </citation>
    <scope>NUCLEOTIDE SEQUENCE [LARGE SCALE GENOMIC DNA]</scope>
    <source>
        <strain evidence="26 27">JPCC DA0580</strain>
    </source>
</reference>
<feature type="compositionally biased region" description="Polar residues" evidence="24">
    <location>
        <begin position="772"/>
        <end position="781"/>
    </location>
</feature>
<keyword evidence="13 26" id="KW-0418">Kinase</keyword>
<dbReference type="Pfam" id="PF00742">
    <property type="entry name" value="Homoserine_dh"/>
    <property type="match status" value="1"/>
</dbReference>
<dbReference type="PROSITE" id="PS00324">
    <property type="entry name" value="ASPARTOKINASE"/>
    <property type="match status" value="1"/>
</dbReference>
<keyword evidence="10" id="KW-0791">Threonine biosynthesis</keyword>
<comment type="similarity">
    <text evidence="6">In the C-terminal section; belongs to the homoserine dehydrogenase family.</text>
</comment>
<dbReference type="Pfam" id="PF22468">
    <property type="entry name" value="ACT_9"/>
    <property type="match status" value="2"/>
</dbReference>
<dbReference type="Proteomes" id="UP000198406">
    <property type="component" value="Unassembled WGS sequence"/>
</dbReference>
<feature type="domain" description="ACT" evidence="25">
    <location>
        <begin position="412"/>
        <end position="481"/>
    </location>
</feature>
<evidence type="ECO:0000256" key="2">
    <source>
        <dbReference type="ARBA" id="ARBA00004986"/>
    </source>
</evidence>
<evidence type="ECO:0000256" key="19">
    <source>
        <dbReference type="ARBA" id="ARBA00023167"/>
    </source>
</evidence>
<dbReference type="InterPro" id="IPR018042">
    <property type="entry name" value="Aspartate_kinase_CS"/>
</dbReference>
<comment type="pathway">
    <text evidence="3">Amino-acid biosynthesis; L-threonine biosynthesis; L-threonine from L-aspartate: step 3/5.</text>
</comment>
<protein>
    <submittedName>
        <fullName evidence="26">Bifunctional aspartokinase / homoserine dehydrogenase 1</fullName>
        <ecNumber evidence="26">1.1.1.3</ecNumber>
        <ecNumber evidence="26">2.7.2.4</ecNumber>
    </submittedName>
</protein>
<keyword evidence="18" id="KW-0915">Sodium</keyword>
<dbReference type="EMBL" id="BDSP01000061">
    <property type="protein sequence ID" value="GAX13360.1"/>
    <property type="molecule type" value="Genomic_DNA"/>
</dbReference>
<dbReference type="NCBIfam" id="TIGR00657">
    <property type="entry name" value="asp_kinases"/>
    <property type="match status" value="1"/>
</dbReference>
<dbReference type="EC" id="1.1.1.3" evidence="26"/>
<dbReference type="InterPro" id="IPR036393">
    <property type="entry name" value="AceGlu_kinase-like_sf"/>
</dbReference>
<evidence type="ECO:0000256" key="15">
    <source>
        <dbReference type="ARBA" id="ARBA00022857"/>
    </source>
</evidence>
<evidence type="ECO:0000256" key="16">
    <source>
        <dbReference type="ARBA" id="ARBA00023002"/>
    </source>
</evidence>
<evidence type="ECO:0000256" key="11">
    <source>
        <dbReference type="ARBA" id="ARBA00022723"/>
    </source>
</evidence>
<comment type="catalytic activity">
    <reaction evidence="23">
        <text>L-homoserine + NADP(+) = L-aspartate 4-semialdehyde + NADPH + H(+)</text>
        <dbReference type="Rhea" id="RHEA:15761"/>
        <dbReference type="ChEBI" id="CHEBI:15378"/>
        <dbReference type="ChEBI" id="CHEBI:57476"/>
        <dbReference type="ChEBI" id="CHEBI:57783"/>
        <dbReference type="ChEBI" id="CHEBI:58349"/>
        <dbReference type="ChEBI" id="CHEBI:537519"/>
        <dbReference type="EC" id="1.1.1.3"/>
    </reaction>
    <physiologicalReaction direction="right-to-left" evidence="23">
        <dbReference type="Rhea" id="RHEA:15763"/>
    </physiologicalReaction>
</comment>
<evidence type="ECO:0000259" key="25">
    <source>
        <dbReference type="PROSITE" id="PS51671"/>
    </source>
</evidence>
<dbReference type="SUPFAM" id="SSF55347">
    <property type="entry name" value="Glyceraldehyde-3-phosphate dehydrogenase-like, C-terminal domain"/>
    <property type="match status" value="1"/>
</dbReference>
<evidence type="ECO:0000256" key="18">
    <source>
        <dbReference type="ARBA" id="ARBA00023053"/>
    </source>
</evidence>
<comment type="pathway">
    <text evidence="4">Amino-acid biosynthesis; L-methionine biosynthesis via de novo pathway; L-homoserine from L-aspartate: step 3/3.</text>
</comment>
<evidence type="ECO:0000313" key="27">
    <source>
        <dbReference type="Proteomes" id="UP000198406"/>
    </source>
</evidence>
<dbReference type="SUPFAM" id="SSF53633">
    <property type="entry name" value="Carbamate kinase-like"/>
    <property type="match status" value="1"/>
</dbReference>
<keyword evidence="17" id="KW-0520">NAD</keyword>
<evidence type="ECO:0000256" key="6">
    <source>
        <dbReference type="ARBA" id="ARBA00007952"/>
    </source>
</evidence>
<evidence type="ECO:0000256" key="7">
    <source>
        <dbReference type="ARBA" id="ARBA00010046"/>
    </source>
</evidence>
<evidence type="ECO:0000256" key="23">
    <source>
        <dbReference type="ARBA" id="ARBA00048841"/>
    </source>
</evidence>
<dbReference type="InterPro" id="IPR001342">
    <property type="entry name" value="HDH_cat"/>
</dbReference>
<evidence type="ECO:0000256" key="17">
    <source>
        <dbReference type="ARBA" id="ARBA00023027"/>
    </source>
</evidence>
<evidence type="ECO:0000256" key="12">
    <source>
        <dbReference type="ARBA" id="ARBA00022741"/>
    </source>
</evidence>
<comment type="pathway">
    <text evidence="2">Amino-acid biosynthesis; L-methionine biosynthesis via de novo pathway; L-homoserine from L-aspartate: step 1/3.</text>
</comment>
<dbReference type="GO" id="GO:0009088">
    <property type="term" value="P:threonine biosynthetic process"/>
    <property type="evidence" value="ECO:0007669"/>
    <property type="project" value="UniProtKB-UniPathway"/>
</dbReference>
<dbReference type="SUPFAM" id="SSF55021">
    <property type="entry name" value="ACT-like"/>
    <property type="match status" value="2"/>
</dbReference>
<dbReference type="Gene3D" id="3.40.50.720">
    <property type="entry name" value="NAD(P)-binding Rossmann-like Domain"/>
    <property type="match status" value="1"/>
</dbReference>
<dbReference type="Pfam" id="PF00696">
    <property type="entry name" value="AA_kinase"/>
    <property type="match status" value="1"/>
</dbReference>
<evidence type="ECO:0000256" key="10">
    <source>
        <dbReference type="ARBA" id="ARBA00022697"/>
    </source>
</evidence>
<dbReference type="AlphaFoldDB" id="A0A1Z5JH93"/>
<dbReference type="InterPro" id="IPR045865">
    <property type="entry name" value="ACT-like_dom_sf"/>
</dbReference>
<evidence type="ECO:0000313" key="26">
    <source>
        <dbReference type="EMBL" id="GAX13360.1"/>
    </source>
</evidence>
<dbReference type="PROSITE" id="PS51671">
    <property type="entry name" value="ACT"/>
    <property type="match status" value="2"/>
</dbReference>
<dbReference type="InParanoid" id="A0A1Z5JH93"/>
<dbReference type="InterPro" id="IPR054352">
    <property type="entry name" value="ACT_Aspartokinase"/>
</dbReference>
<comment type="catalytic activity">
    <reaction evidence="22">
        <text>L-aspartate + ATP = 4-phospho-L-aspartate + ADP</text>
        <dbReference type="Rhea" id="RHEA:23776"/>
        <dbReference type="ChEBI" id="CHEBI:29991"/>
        <dbReference type="ChEBI" id="CHEBI:30616"/>
        <dbReference type="ChEBI" id="CHEBI:57535"/>
        <dbReference type="ChEBI" id="CHEBI:456216"/>
        <dbReference type="EC" id="2.7.2.4"/>
    </reaction>
    <physiologicalReaction direction="left-to-right" evidence="22">
        <dbReference type="Rhea" id="RHEA:23777"/>
    </physiologicalReaction>
</comment>
<keyword evidence="19" id="KW-0486">Methionine biosynthesis</keyword>
<evidence type="ECO:0000256" key="24">
    <source>
        <dbReference type="SAM" id="MobiDB-lite"/>
    </source>
</evidence>
<dbReference type="UniPathway" id="UPA00051">
    <property type="reaction ID" value="UER00462"/>
</dbReference>
<dbReference type="GO" id="GO:0046872">
    <property type="term" value="F:metal ion binding"/>
    <property type="evidence" value="ECO:0007669"/>
    <property type="project" value="UniProtKB-KW"/>
</dbReference>
<dbReference type="InterPro" id="IPR005106">
    <property type="entry name" value="Asp/hSer_DH_NAD-bd"/>
</dbReference>
<evidence type="ECO:0000256" key="3">
    <source>
        <dbReference type="ARBA" id="ARBA00005056"/>
    </source>
</evidence>
<dbReference type="GO" id="GO:0004412">
    <property type="term" value="F:homoserine dehydrogenase activity"/>
    <property type="evidence" value="ECO:0007669"/>
    <property type="project" value="UniProtKB-EC"/>
</dbReference>
<comment type="pathway">
    <text evidence="5">Amino-acid biosynthesis; L-threonine biosynthesis; L-threonine from L-aspartate: step 1/5.</text>
</comment>
<dbReference type="OrthoDB" id="67851at2759"/>
<evidence type="ECO:0000256" key="14">
    <source>
        <dbReference type="ARBA" id="ARBA00022840"/>
    </source>
</evidence>
<dbReference type="GO" id="GO:0005524">
    <property type="term" value="F:ATP binding"/>
    <property type="evidence" value="ECO:0007669"/>
    <property type="project" value="UniProtKB-KW"/>
</dbReference>
<comment type="similarity">
    <text evidence="7">In the N-terminal section; belongs to the aspartokinase family.</text>
</comment>
<name>A0A1Z5JH93_FISSO</name>
<accession>A0A1Z5JH93</accession>
<dbReference type="InterPro" id="IPR036291">
    <property type="entry name" value="NAD(P)-bd_dom_sf"/>
</dbReference>
<dbReference type="Gene3D" id="3.40.1160.10">
    <property type="entry name" value="Acetylglutamate kinase-like"/>
    <property type="match status" value="1"/>
</dbReference>
<dbReference type="InterPro" id="IPR002912">
    <property type="entry name" value="ACT_dom"/>
</dbReference>
<dbReference type="InterPro" id="IPR001048">
    <property type="entry name" value="Asp/Glu/Uridylate_kinase"/>
</dbReference>
<keyword evidence="16 26" id="KW-0560">Oxidoreductase</keyword>
<keyword evidence="15" id="KW-0521">NADP</keyword>
<dbReference type="GO" id="GO:0004072">
    <property type="term" value="F:aspartate kinase activity"/>
    <property type="evidence" value="ECO:0007669"/>
    <property type="project" value="UniProtKB-EC"/>
</dbReference>
<sequence length="986" mass="107361">MSSSSRLVSIEDASQQSYVGFDGLKWQVHKFGGTSVANAECFLRAARIVEDQLGISDSNGDVSLSSSLGNTDCHLAVVVSAMGGKPKVTDLLLDSVKHAAKRDQAPQEECITLVLRKHDECLGILFQDEPETRDKLLGIVQQDLANVSDILKTVSLMKWEAERIRELVSGFGEVWSAQILAALLQKRSNQRANKVKVVSADALQDLVSEVHHDFVFLDARRVITIDEDEAVQDGAVVWDESLRKLESVFQQAKEELQAKQGSSDDTEKMLHFIVTGYVASNTHGVACTLKRDGSDYSAAIMGRLLQANSIQIWTDVDGVLSADPRRVPLAQVLDEVSYNEAMELAFFGAKVIHPKTMQPAIMSEPQIPIYIRNTFNASFRGTRIFTRSTSLQNKEKAVCGFTSIENMALINVEGSGMIGVRGILRRIFSSLEAINVNVILISQASSEHSVTFALVESDAKAAKIAIEEEFSTELRNNRITNIDLKAPCSVIAAVGDGMSQQTGVSGRFFSALGDAKINVLAIAQGSSERNISAVVSAEDSARALRAVHAAFRLSHTTIRVAIIGMNELGDSLLKLLQERRTALRYTYEVDLQIVAVLDQGSSSEIICLEQDVDGGAGSITLESFNNVTGGSEVTHDGDKAIPKPGGISTLLERLFRNECTNHVVFDCTNDEEVGKYHATWLRAGVDVVTANNTGLSGPKEQRNEISKAEKAFGKQSANYLREVTVGGGLPIINTTRTLLHTGDKIRRVDGIFSVSLSYIMFRVSPPADTSRCSAFDQQTSKGHSDGNHGISPSTDFQSECSFSQAVKEAIDLGLMEEDPTKDLNNEYTARVLMILSRELGIHHLETEDILGASDKLLGETSDFLNLTQEIDDNVKKRVDEARAKGCVIRQISSVDIATSEVDIRFVEVPDHHIFAVTPPSCECVRFFTHRHMTYPLVVQGPSAGADSTASALLADLLHHSRARTNARAVSLSKSGTSAALTHMTPL</sequence>
<dbReference type="GO" id="GO:0050661">
    <property type="term" value="F:NADP binding"/>
    <property type="evidence" value="ECO:0007669"/>
    <property type="project" value="InterPro"/>
</dbReference>
<keyword evidence="11" id="KW-0479">Metal-binding</keyword>
<dbReference type="PANTHER" id="PTHR43070">
    <property type="match status" value="1"/>
</dbReference>
<evidence type="ECO:0000256" key="9">
    <source>
        <dbReference type="ARBA" id="ARBA00022679"/>
    </source>
</evidence>
<organism evidence="26 27">
    <name type="scientific">Fistulifera solaris</name>
    <name type="common">Oleaginous diatom</name>
    <dbReference type="NCBI Taxonomy" id="1519565"/>
    <lineage>
        <taxon>Eukaryota</taxon>
        <taxon>Sar</taxon>
        <taxon>Stramenopiles</taxon>
        <taxon>Ochrophyta</taxon>
        <taxon>Bacillariophyta</taxon>
        <taxon>Bacillariophyceae</taxon>
        <taxon>Bacillariophycidae</taxon>
        <taxon>Naviculales</taxon>
        <taxon>Naviculaceae</taxon>
        <taxon>Fistulifera</taxon>
    </lineage>
</organism>
<evidence type="ECO:0000256" key="1">
    <source>
        <dbReference type="ARBA" id="ARBA00001920"/>
    </source>
</evidence>
<dbReference type="Gene3D" id="3.30.2130.10">
    <property type="entry name" value="VC0802-like"/>
    <property type="match status" value="1"/>
</dbReference>
<dbReference type="InterPro" id="IPR011147">
    <property type="entry name" value="Bifunc_Aspkin/hSer_DH"/>
</dbReference>
<comment type="cofactor">
    <cofactor evidence="1">
        <name>a metal cation</name>
        <dbReference type="ChEBI" id="CHEBI:25213"/>
    </cofactor>
</comment>
<keyword evidence="14" id="KW-0067">ATP-binding</keyword>
<feature type="domain" description="ACT" evidence="25">
    <location>
        <begin position="493"/>
        <end position="565"/>
    </location>
</feature>
<dbReference type="PANTHER" id="PTHR43070:SF5">
    <property type="entry name" value="HOMOSERINE DEHYDROGENASE"/>
    <property type="match status" value="1"/>
</dbReference>
<dbReference type="InterPro" id="IPR001341">
    <property type="entry name" value="Asp_kinase"/>
</dbReference>
<dbReference type="UniPathway" id="UPA00050">
    <property type="reaction ID" value="UER00063"/>
</dbReference>
<evidence type="ECO:0000256" key="5">
    <source>
        <dbReference type="ARBA" id="ARBA00005139"/>
    </source>
</evidence>
<dbReference type="GO" id="GO:0009090">
    <property type="term" value="P:homoserine biosynthetic process"/>
    <property type="evidence" value="ECO:0007669"/>
    <property type="project" value="TreeGrafter"/>
</dbReference>
<evidence type="ECO:0000256" key="8">
    <source>
        <dbReference type="ARBA" id="ARBA00022605"/>
    </source>
</evidence>
<dbReference type="Gene3D" id="3.30.360.10">
    <property type="entry name" value="Dihydrodipicolinate Reductase, domain 2"/>
    <property type="match status" value="1"/>
</dbReference>
<evidence type="ECO:0000256" key="21">
    <source>
        <dbReference type="ARBA" id="ARBA00044938"/>
    </source>
</evidence>
<evidence type="ECO:0000256" key="22">
    <source>
        <dbReference type="ARBA" id="ARBA00048561"/>
    </source>
</evidence>
<keyword evidence="20" id="KW-0511">Multifunctional enzyme</keyword>
<keyword evidence="12" id="KW-0547">Nucleotide-binding</keyword>
<evidence type="ECO:0000256" key="20">
    <source>
        <dbReference type="ARBA" id="ARBA00023268"/>
    </source>
</evidence>
<gene>
    <name evidence="26" type="ORF">FisN_17Hh303</name>
</gene>
<comment type="function">
    <text evidence="21">Bifunctional aspartate kinase and homoserine dehydrogenase that catalyzes the first and the third steps toward the synthesis of lysine, methionine and threonine from aspartate.</text>
</comment>
<proteinExistence type="inferred from homology"/>
<keyword evidence="27" id="KW-1185">Reference proteome</keyword>
<evidence type="ECO:0000256" key="4">
    <source>
        <dbReference type="ARBA" id="ARBA00005062"/>
    </source>
</evidence>
<dbReference type="GO" id="GO:0009086">
    <property type="term" value="P:methionine biosynthetic process"/>
    <property type="evidence" value="ECO:0007669"/>
    <property type="project" value="UniProtKB-KW"/>
</dbReference>
<keyword evidence="8" id="KW-0028">Amino-acid biosynthesis</keyword>
<dbReference type="CDD" id="cd04921">
    <property type="entry name" value="ACT_AKi-HSDH-ThrA-like_1"/>
    <property type="match status" value="1"/>
</dbReference>
<keyword evidence="9 26" id="KW-0808">Transferase</keyword>
<evidence type="ECO:0000256" key="13">
    <source>
        <dbReference type="ARBA" id="ARBA00022777"/>
    </source>
</evidence>